<dbReference type="SMART" id="SM00513">
    <property type="entry name" value="SAP"/>
    <property type="match status" value="1"/>
</dbReference>
<evidence type="ECO:0000259" key="2">
    <source>
        <dbReference type="PROSITE" id="PS50800"/>
    </source>
</evidence>
<feature type="compositionally biased region" description="Acidic residues" evidence="1">
    <location>
        <begin position="64"/>
        <end position="76"/>
    </location>
</feature>
<name>A0ABR3GEC0_9PEZI</name>
<accession>A0ABR3GEC0</accession>
<feature type="compositionally biased region" description="Low complexity" evidence="1">
    <location>
        <begin position="77"/>
        <end position="107"/>
    </location>
</feature>
<gene>
    <name evidence="3" type="ORF">Q9L58_006955</name>
</gene>
<dbReference type="InterPro" id="IPR034257">
    <property type="entry name" value="Acinus_RRM"/>
</dbReference>
<dbReference type="Pfam" id="PF16294">
    <property type="entry name" value="RSB_motif"/>
    <property type="match status" value="1"/>
</dbReference>
<feature type="compositionally biased region" description="Low complexity" evidence="1">
    <location>
        <begin position="370"/>
        <end position="385"/>
    </location>
</feature>
<feature type="region of interest" description="Disordered" evidence="1">
    <location>
        <begin position="43"/>
        <end position="235"/>
    </location>
</feature>
<evidence type="ECO:0000256" key="1">
    <source>
        <dbReference type="SAM" id="MobiDB-lite"/>
    </source>
</evidence>
<proteinExistence type="predicted"/>
<evidence type="ECO:0000313" key="3">
    <source>
        <dbReference type="EMBL" id="KAL0634148.1"/>
    </source>
</evidence>
<feature type="compositionally biased region" description="Low complexity" evidence="1">
    <location>
        <begin position="318"/>
        <end position="332"/>
    </location>
</feature>
<feature type="compositionally biased region" description="Acidic residues" evidence="1">
    <location>
        <begin position="210"/>
        <end position="224"/>
    </location>
</feature>
<reference evidence="3 4" key="1">
    <citation type="submission" date="2024-02" db="EMBL/GenBank/DDBJ databases">
        <title>Discinaceae phylogenomics.</title>
        <authorList>
            <person name="Dirks A.C."/>
            <person name="James T.Y."/>
        </authorList>
    </citation>
    <scope>NUCLEOTIDE SEQUENCE [LARGE SCALE GENOMIC DNA]</scope>
    <source>
        <strain evidence="3 4">ACD0624</strain>
    </source>
</reference>
<sequence>MLDPNTLSSLKVTELKAELKRRGLPVGGLKQALVDRLAEDVNKELEKANAPEPEPEPEAATPADEPDAQGVADDEAPAAVEPIAEPVRAKTPTPTPISEPETVPITEVQAPEATPEAVPAREPTPVLQQMEDTTPEVELVRDPTPVQAEEAMSDTVPERVPTPVPEHVQAREPTPGVEPEREDLQVEEPVQEIPYTEAAKEVPEIAAETTESEEQDVQDEQDVSEEQKTPVQSEEIALLPEAEEMYIDTVVEKTLEEAVTTPLESTKPEEPVDEDVSMSEAPSEELSEAPIEAPIEIPIEAPIEIPIEAPAHPTETQSSTAVAAEITAAITSQSDLAAPPAISEPMDTNEDSATDARKRKRRSASPPPTTDTDTSASVLPELPAPLDDEEEGSVSKRPRQASPPKPRQRDARFKGLFNNGDTLPTMESEAADDARDNAAHDDDDEPPVKPSLHPATRAIYIRNLVRPINEPMLRAHLTTLATGPSTTAPAAPEQIDSFFVDTVKSHALITFASIAAATRVRVGVHGKVWPNDRTRKPLWVDFIPEEKMDTWVETERAGGRWEVVYTVDSEVEGGCRVELVELGGGSGGRGGGRAAGRDAARAAAELVGVPTGPRGGRERKNSVLAVQKAPPVTVSGGETTATTARPRIVDLDELFKSTRAKPKLYYMPVSEATARERLAAQRRDSRGRH</sequence>
<protein>
    <recommendedName>
        <fullName evidence="2">SAP domain-containing protein</fullName>
    </recommendedName>
</protein>
<dbReference type="Gene3D" id="1.10.720.30">
    <property type="entry name" value="SAP domain"/>
    <property type="match status" value="1"/>
</dbReference>
<dbReference type="InterPro" id="IPR003034">
    <property type="entry name" value="SAP_dom"/>
</dbReference>
<dbReference type="InterPro" id="IPR032552">
    <property type="entry name" value="RSB_motif"/>
</dbReference>
<feature type="region of interest" description="Disordered" evidence="1">
    <location>
        <begin position="258"/>
        <end position="454"/>
    </location>
</feature>
<feature type="compositionally biased region" description="Low complexity" evidence="1">
    <location>
        <begin position="288"/>
        <end position="311"/>
    </location>
</feature>
<dbReference type="PROSITE" id="PS50800">
    <property type="entry name" value="SAP"/>
    <property type="match status" value="1"/>
</dbReference>
<dbReference type="PANTHER" id="PTHR47031">
    <property type="entry name" value="SAP DNA-BINDING DOMAIN-CONTAINING PROTEIN"/>
    <property type="match status" value="1"/>
</dbReference>
<dbReference type="CDD" id="cd12432">
    <property type="entry name" value="RRM_ACINU"/>
    <property type="match status" value="1"/>
</dbReference>
<keyword evidence="4" id="KW-1185">Reference proteome</keyword>
<dbReference type="Pfam" id="PF02037">
    <property type="entry name" value="SAP"/>
    <property type="match status" value="1"/>
</dbReference>
<dbReference type="EMBL" id="JBBBZM010000103">
    <property type="protein sequence ID" value="KAL0634148.1"/>
    <property type="molecule type" value="Genomic_DNA"/>
</dbReference>
<feature type="compositionally biased region" description="Low complexity" evidence="1">
    <location>
        <begin position="158"/>
        <end position="167"/>
    </location>
</feature>
<dbReference type="PANTHER" id="PTHR47031:SF3">
    <property type="entry name" value="SAP DOMAIN-CONTAINING PROTEIN"/>
    <property type="match status" value="1"/>
</dbReference>
<dbReference type="InterPro" id="IPR036361">
    <property type="entry name" value="SAP_dom_sf"/>
</dbReference>
<evidence type="ECO:0000313" key="4">
    <source>
        <dbReference type="Proteomes" id="UP001447188"/>
    </source>
</evidence>
<feature type="compositionally biased region" description="Acidic residues" evidence="1">
    <location>
        <begin position="271"/>
        <end position="287"/>
    </location>
</feature>
<comment type="caution">
    <text evidence="3">The sequence shown here is derived from an EMBL/GenBank/DDBJ whole genome shotgun (WGS) entry which is preliminary data.</text>
</comment>
<feature type="domain" description="SAP" evidence="2">
    <location>
        <begin position="7"/>
        <end position="41"/>
    </location>
</feature>
<organism evidence="3 4">
    <name type="scientific">Discina gigas</name>
    <dbReference type="NCBI Taxonomy" id="1032678"/>
    <lineage>
        <taxon>Eukaryota</taxon>
        <taxon>Fungi</taxon>
        <taxon>Dikarya</taxon>
        <taxon>Ascomycota</taxon>
        <taxon>Pezizomycotina</taxon>
        <taxon>Pezizomycetes</taxon>
        <taxon>Pezizales</taxon>
        <taxon>Discinaceae</taxon>
        <taxon>Discina</taxon>
    </lineage>
</organism>
<dbReference type="SUPFAM" id="SSF68906">
    <property type="entry name" value="SAP domain"/>
    <property type="match status" value="1"/>
</dbReference>
<dbReference type="Proteomes" id="UP001447188">
    <property type="component" value="Unassembled WGS sequence"/>
</dbReference>